<evidence type="ECO:0000313" key="2">
    <source>
        <dbReference type="Proteomes" id="UP001239085"/>
    </source>
</evidence>
<proteinExistence type="predicted"/>
<gene>
    <name evidence="1" type="ORF">QFZ46_000649</name>
</gene>
<comment type="caution">
    <text evidence="1">The sequence shown here is derived from an EMBL/GenBank/DDBJ whole genome shotgun (WGS) entry which is preliminary data.</text>
</comment>
<evidence type="ECO:0008006" key="3">
    <source>
        <dbReference type="Google" id="ProtNLM"/>
    </source>
</evidence>
<dbReference type="Proteomes" id="UP001239085">
    <property type="component" value="Unassembled WGS sequence"/>
</dbReference>
<accession>A0ABU0P765</accession>
<reference evidence="1 2" key="1">
    <citation type="submission" date="2023-07" db="EMBL/GenBank/DDBJ databases">
        <title>Comparative genomics of wheat-associated soil bacteria to identify genetic determinants of phenazine resistance.</title>
        <authorList>
            <person name="Mouncey N."/>
        </authorList>
    </citation>
    <scope>NUCLEOTIDE SEQUENCE [LARGE SCALE GENOMIC DNA]</scope>
    <source>
        <strain evidence="1 2">W2I7</strain>
    </source>
</reference>
<evidence type="ECO:0000313" key="1">
    <source>
        <dbReference type="EMBL" id="MDQ0642489.1"/>
    </source>
</evidence>
<protein>
    <recommendedName>
        <fullName evidence="3">Amino acid deaminase</fullName>
    </recommendedName>
</protein>
<dbReference type="EMBL" id="JAUSXK010000001">
    <property type="protein sequence ID" value="MDQ0642489.1"/>
    <property type="molecule type" value="Genomic_DNA"/>
</dbReference>
<name>A0ABU0P765_9MICO</name>
<keyword evidence="2" id="KW-1185">Reference proteome</keyword>
<sequence>MDEATTSCEHRVNCSTRASPRVVAVTELAVHFLDAASARAARDTPADAAAAVGVLEWLTTSIEQDRAAGRFEAWGRSTLIDENVGKPVLARAVFEHLHELAGVEASWPIGNAGLVHCYGYLLSRMKTPYGLKRERWLGADLARAYGQPDDGFVPWSSGQTLLARATEAASALLSAPALSRTLLVDGRETQVAFSAGAGRGALAYVVAPEAGAGPLLITTFPITDVAAIIEDFDSEPRLRWNAA</sequence>
<organism evidence="1 2">
    <name type="scientific">Microbacterium murale</name>
    <dbReference type="NCBI Taxonomy" id="1081040"/>
    <lineage>
        <taxon>Bacteria</taxon>
        <taxon>Bacillati</taxon>
        <taxon>Actinomycetota</taxon>
        <taxon>Actinomycetes</taxon>
        <taxon>Micrococcales</taxon>
        <taxon>Microbacteriaceae</taxon>
        <taxon>Microbacterium</taxon>
    </lineage>
</organism>